<keyword evidence="4" id="KW-0574">Periplasm</keyword>
<proteinExistence type="inferred from homology"/>
<dbReference type="PANTHER" id="PTHR38782:SF1">
    <property type="entry name" value="SIGMA-E FACTOR REGULATORY PROTEIN RSEB"/>
    <property type="match status" value="1"/>
</dbReference>
<dbReference type="InterPro" id="IPR033436">
    <property type="entry name" value="MucB/RseB_C"/>
</dbReference>
<dbReference type="KEGG" id="wma:WM2015_2079"/>
<evidence type="ECO:0000256" key="3">
    <source>
        <dbReference type="ARBA" id="ARBA00022729"/>
    </source>
</evidence>
<dbReference type="OrthoDB" id="7067274at2"/>
<sequence length="333" mass="37405">MTAVRLSFRSVLILLLLAVLRPASAEDDGSIDHWLDRMARAVETLDYRGTLVHWRGDRVDTLKIIHRADADGVRERLYSLSGPPREILRQGDQVRCLLAGDQPLVVQSQLTARLMPNLPLSRLGTLEQAYDMRLGERERVAGLQTRIIEIRPNDRYRYGHRFWLEEQTGMLLRSALLSASGQPIQQLAFVDIELGARISDAELEPEIEPEVVMETRMVMNLPAVDSSELGEAAWMPRRVPSHFRLARKARGQSADGEPFEHLLFSDGLASFSVYVEEGMQGYTGSRLESIGSVHIFTGLTDGRQITVVGEVPVATLEYVGRSIRRTPGAPRRR</sequence>
<keyword evidence="6" id="KW-1185">Reference proteome</keyword>
<dbReference type="Pfam" id="PF17188">
    <property type="entry name" value="MucB_RseB_C"/>
    <property type="match status" value="1"/>
</dbReference>
<evidence type="ECO:0000256" key="2">
    <source>
        <dbReference type="ARBA" id="ARBA00008150"/>
    </source>
</evidence>
<dbReference type="RefSeq" id="WP_049726004.1">
    <property type="nucleotide sequence ID" value="NZ_CP012154.1"/>
</dbReference>
<keyword evidence="3" id="KW-0732">Signal</keyword>
<dbReference type="STRING" id="1579979.WM2015_2079"/>
<dbReference type="PANTHER" id="PTHR38782">
    <property type="match status" value="1"/>
</dbReference>
<organism evidence="5 6">
    <name type="scientific">Wenzhouxiangella marina</name>
    <dbReference type="NCBI Taxonomy" id="1579979"/>
    <lineage>
        <taxon>Bacteria</taxon>
        <taxon>Pseudomonadati</taxon>
        <taxon>Pseudomonadota</taxon>
        <taxon>Gammaproteobacteria</taxon>
        <taxon>Chromatiales</taxon>
        <taxon>Wenzhouxiangellaceae</taxon>
        <taxon>Wenzhouxiangella</taxon>
    </lineage>
</organism>
<dbReference type="Proteomes" id="UP000066624">
    <property type="component" value="Chromosome"/>
</dbReference>
<dbReference type="GO" id="GO:0030288">
    <property type="term" value="C:outer membrane-bounded periplasmic space"/>
    <property type="evidence" value="ECO:0007669"/>
    <property type="project" value="TreeGrafter"/>
</dbReference>
<dbReference type="EMBL" id="CP012154">
    <property type="protein sequence ID" value="AKS42444.1"/>
    <property type="molecule type" value="Genomic_DNA"/>
</dbReference>
<dbReference type="Pfam" id="PF03888">
    <property type="entry name" value="MucB_RseB"/>
    <property type="match status" value="1"/>
</dbReference>
<dbReference type="PIRSF" id="PIRSF005427">
    <property type="entry name" value="RseB"/>
    <property type="match status" value="1"/>
</dbReference>
<evidence type="ECO:0000313" key="5">
    <source>
        <dbReference type="EMBL" id="AKS42444.1"/>
    </source>
</evidence>
<dbReference type="InterPro" id="IPR033434">
    <property type="entry name" value="MucB/RseB_N"/>
</dbReference>
<accession>A0A0K0XXL8</accession>
<reference evidence="5 6" key="1">
    <citation type="submission" date="2015-07" db="EMBL/GenBank/DDBJ databases">
        <authorList>
            <person name="Noorani M."/>
        </authorList>
    </citation>
    <scope>NUCLEOTIDE SEQUENCE [LARGE SCALE GENOMIC DNA]</scope>
    <source>
        <strain evidence="5 6">KCTC 42284</strain>
    </source>
</reference>
<comment type="subcellular location">
    <subcellularLocation>
        <location evidence="1">Periplasm</location>
    </subcellularLocation>
</comment>
<dbReference type="InterPro" id="IPR005588">
    <property type="entry name" value="MucB_RseB"/>
</dbReference>
<comment type="similarity">
    <text evidence="2">Belongs to the RseB family.</text>
</comment>
<dbReference type="Gene3D" id="3.30.200.100">
    <property type="entry name" value="MucB/RseB, C-terminal domain"/>
    <property type="match status" value="1"/>
</dbReference>
<evidence type="ECO:0000313" key="6">
    <source>
        <dbReference type="Proteomes" id="UP000066624"/>
    </source>
</evidence>
<protein>
    <submittedName>
        <fullName evidence="5">Uncharacterized protein</fullName>
    </submittedName>
</protein>
<dbReference type="Gene3D" id="2.50.20.10">
    <property type="entry name" value="Lipoprotein localisation LolA/LolB/LppX"/>
    <property type="match status" value="1"/>
</dbReference>
<name>A0A0K0XXL8_9GAMM</name>
<dbReference type="AlphaFoldDB" id="A0A0K0XXL8"/>
<dbReference type="InterPro" id="IPR038484">
    <property type="entry name" value="MucB/RseB_C_sf"/>
</dbReference>
<dbReference type="GO" id="GO:0045152">
    <property type="term" value="F:antisigma factor binding"/>
    <property type="evidence" value="ECO:0007669"/>
    <property type="project" value="TreeGrafter"/>
</dbReference>
<evidence type="ECO:0000256" key="4">
    <source>
        <dbReference type="ARBA" id="ARBA00022764"/>
    </source>
</evidence>
<dbReference type="GO" id="GO:0032885">
    <property type="term" value="P:regulation of polysaccharide biosynthetic process"/>
    <property type="evidence" value="ECO:0007669"/>
    <property type="project" value="TreeGrafter"/>
</dbReference>
<evidence type="ECO:0000256" key="1">
    <source>
        <dbReference type="ARBA" id="ARBA00004418"/>
    </source>
</evidence>
<gene>
    <name evidence="5" type="ORF">WM2015_2079</name>
</gene>
<dbReference type="CDD" id="cd16327">
    <property type="entry name" value="RseB"/>
    <property type="match status" value="1"/>
</dbReference>